<evidence type="ECO:0000313" key="2">
    <source>
        <dbReference type="Proteomes" id="UP000000739"/>
    </source>
</evidence>
<proteinExistence type="predicted"/>
<dbReference type="RefSeq" id="WP_015949301.1">
    <property type="nucleotide sequence ID" value="NC_011768.1"/>
</dbReference>
<sequence length="117" mass="13616">MKITFSNFIKRKCCTDPDLDDRTRAHEMAKVLQCNEHWPDIMLQCVCDKDVRKNLGFAPLLVFQALRQGEESGHTFESREEFNAMLVEGMKDHDKMLFSLRKRTPPPIDDTVDRGMV</sequence>
<evidence type="ECO:0000313" key="1">
    <source>
        <dbReference type="EMBL" id="ACL06262.1"/>
    </source>
</evidence>
<dbReference type="AlphaFoldDB" id="B8FNI1"/>
<protein>
    <submittedName>
        <fullName evidence="1">Uncharacterized protein</fullName>
    </submittedName>
</protein>
<dbReference type="KEGG" id="dal:Dalk_4584"/>
<gene>
    <name evidence="1" type="ordered locus">Dalk_4584</name>
</gene>
<name>B8FNI1_DESAL</name>
<keyword evidence="2" id="KW-1185">Reference proteome</keyword>
<dbReference type="EMBL" id="CP001322">
    <property type="protein sequence ID" value="ACL06262.1"/>
    <property type="molecule type" value="Genomic_DNA"/>
</dbReference>
<dbReference type="Proteomes" id="UP000000739">
    <property type="component" value="Chromosome"/>
</dbReference>
<reference evidence="1 2" key="1">
    <citation type="journal article" date="2012" name="Environ. Microbiol.">
        <title>The genome sequence of Desulfatibacillum alkenivorans AK-01: a blueprint for anaerobic alkane oxidation.</title>
        <authorList>
            <person name="Callaghan A.V."/>
            <person name="Morris B.E."/>
            <person name="Pereira I.A."/>
            <person name="McInerney M.J."/>
            <person name="Austin R.N."/>
            <person name="Groves J.T."/>
            <person name="Kukor J.J."/>
            <person name="Suflita J.M."/>
            <person name="Young L.Y."/>
            <person name="Zylstra G.J."/>
            <person name="Wawrik B."/>
        </authorList>
    </citation>
    <scope>NUCLEOTIDE SEQUENCE [LARGE SCALE GENOMIC DNA]</scope>
    <source>
        <strain evidence="1 2">AK-01</strain>
    </source>
</reference>
<organism evidence="1 2">
    <name type="scientific">Desulfatibacillum aliphaticivorans</name>
    <dbReference type="NCBI Taxonomy" id="218208"/>
    <lineage>
        <taxon>Bacteria</taxon>
        <taxon>Pseudomonadati</taxon>
        <taxon>Thermodesulfobacteriota</taxon>
        <taxon>Desulfobacteria</taxon>
        <taxon>Desulfobacterales</taxon>
        <taxon>Desulfatibacillaceae</taxon>
        <taxon>Desulfatibacillum</taxon>
    </lineage>
</organism>
<accession>B8FNI1</accession>
<dbReference type="HOGENOM" id="CLU_2080955_0_0_7"/>